<comment type="caution">
    <text evidence="1">The sequence shown here is derived from an EMBL/GenBank/DDBJ whole genome shotgun (WGS) entry which is preliminary data.</text>
</comment>
<proteinExistence type="predicted"/>
<evidence type="ECO:0000313" key="1">
    <source>
        <dbReference type="EMBL" id="PNP76601.1"/>
    </source>
</evidence>
<dbReference type="AlphaFoldDB" id="A0A2K0W2W2"/>
<organism evidence="1 2">
    <name type="scientific">Gibberella nygamai</name>
    <name type="common">Bean root rot disease fungus</name>
    <name type="synonym">Fusarium nygamai</name>
    <dbReference type="NCBI Taxonomy" id="42673"/>
    <lineage>
        <taxon>Eukaryota</taxon>
        <taxon>Fungi</taxon>
        <taxon>Dikarya</taxon>
        <taxon>Ascomycota</taxon>
        <taxon>Pezizomycotina</taxon>
        <taxon>Sordariomycetes</taxon>
        <taxon>Hypocreomycetidae</taxon>
        <taxon>Hypocreales</taxon>
        <taxon>Nectriaceae</taxon>
        <taxon>Fusarium</taxon>
        <taxon>Fusarium fujikuroi species complex</taxon>
    </lineage>
</organism>
<gene>
    <name evidence="1" type="ORF">FNYG_10020</name>
</gene>
<name>A0A2K0W2W2_GIBNY</name>
<evidence type="ECO:0000313" key="2">
    <source>
        <dbReference type="Proteomes" id="UP000236664"/>
    </source>
</evidence>
<dbReference type="EMBL" id="MTQA01000141">
    <property type="protein sequence ID" value="PNP76601.1"/>
    <property type="molecule type" value="Genomic_DNA"/>
</dbReference>
<reference evidence="1 2" key="1">
    <citation type="submission" date="2017-06" db="EMBL/GenBank/DDBJ databases">
        <title>Genome of Fusarium nygamai isolate CS10214.</title>
        <authorList>
            <person name="Gardiner D.M."/>
            <person name="Obanor F."/>
            <person name="Kazan K."/>
        </authorList>
    </citation>
    <scope>NUCLEOTIDE SEQUENCE [LARGE SCALE GENOMIC DNA]</scope>
    <source>
        <strain evidence="1 2">CS10214</strain>
    </source>
</reference>
<sequence>MNSPDSEEVKKNREEPKKELNGAYRHYFYVRNRNVPLTPEAMDALEFSIQEHMAKFKVEFESNDEKIHITLPKVEDRIACIGYFRITRELQAALDVTKVSTYFLIDIARCYKSLIQDLKRILLQTQKRHLECGGLEEDIENQQAILSAFEVGLNGLFDSP</sequence>
<dbReference type="Proteomes" id="UP000236664">
    <property type="component" value="Unassembled WGS sequence"/>
</dbReference>
<dbReference type="OrthoDB" id="5084321at2759"/>
<keyword evidence="2" id="KW-1185">Reference proteome</keyword>
<protein>
    <submittedName>
        <fullName evidence="1">Uncharacterized protein</fullName>
    </submittedName>
</protein>
<accession>A0A2K0W2W2</accession>